<organism evidence="4 5">
    <name type="scientific">Vagococcus bubulae</name>
    <dbReference type="NCBI Taxonomy" id="1977868"/>
    <lineage>
        <taxon>Bacteria</taxon>
        <taxon>Bacillati</taxon>
        <taxon>Bacillota</taxon>
        <taxon>Bacilli</taxon>
        <taxon>Lactobacillales</taxon>
        <taxon>Enterococcaceae</taxon>
        <taxon>Vagococcus</taxon>
    </lineage>
</organism>
<dbReference type="InterPro" id="IPR010982">
    <property type="entry name" value="Lambda_DNA-bd_dom_sf"/>
</dbReference>
<reference evidence="4 5" key="1">
    <citation type="submission" date="2017-05" db="EMBL/GenBank/DDBJ databases">
        <title>Vagococcus spp. assemblies.</title>
        <authorList>
            <person name="Gulvik C.A."/>
        </authorList>
    </citation>
    <scope>NUCLEOTIDE SEQUENCE [LARGE SCALE GENOMIC DNA]</scope>
    <source>
        <strain evidence="4 5">SS1994</strain>
    </source>
</reference>
<protein>
    <recommendedName>
        <fullName evidence="3">HTH cro/C1-type domain-containing protein</fullName>
    </recommendedName>
</protein>
<evidence type="ECO:0000313" key="5">
    <source>
        <dbReference type="Proteomes" id="UP000288490"/>
    </source>
</evidence>
<keyword evidence="2" id="KW-1133">Transmembrane helix</keyword>
<dbReference type="Proteomes" id="UP000288490">
    <property type="component" value="Unassembled WGS sequence"/>
</dbReference>
<keyword evidence="2" id="KW-0472">Membrane</keyword>
<keyword evidence="1" id="KW-0238">DNA-binding</keyword>
<dbReference type="AlphaFoldDB" id="A0A429ZHF0"/>
<dbReference type="GO" id="GO:0003677">
    <property type="term" value="F:DNA binding"/>
    <property type="evidence" value="ECO:0007669"/>
    <property type="project" value="UniProtKB-KW"/>
</dbReference>
<feature type="transmembrane region" description="Helical" evidence="2">
    <location>
        <begin position="178"/>
        <end position="194"/>
    </location>
</feature>
<dbReference type="PANTHER" id="PTHR46558:SF15">
    <property type="entry name" value="HELIX-TURN-HELIX DOMAIN PROTEIN"/>
    <property type="match status" value="1"/>
</dbReference>
<feature type="domain" description="HTH cro/C1-type" evidence="3">
    <location>
        <begin position="6"/>
        <end position="60"/>
    </location>
</feature>
<gene>
    <name evidence="4" type="ORF">CBF36_07750</name>
</gene>
<dbReference type="RefSeq" id="WP_125957882.1">
    <property type="nucleotide sequence ID" value="NZ_JAQEJV010000012.1"/>
</dbReference>
<dbReference type="SUPFAM" id="SSF47413">
    <property type="entry name" value="lambda repressor-like DNA-binding domains"/>
    <property type="match status" value="1"/>
</dbReference>
<comment type="caution">
    <text evidence="4">The sequence shown here is derived from an EMBL/GenBank/DDBJ whole genome shotgun (WGS) entry which is preliminary data.</text>
</comment>
<dbReference type="InterPro" id="IPR001387">
    <property type="entry name" value="Cro/C1-type_HTH"/>
</dbReference>
<dbReference type="EMBL" id="NGJT01000013">
    <property type="protein sequence ID" value="RST93099.1"/>
    <property type="molecule type" value="Genomic_DNA"/>
</dbReference>
<dbReference type="PROSITE" id="PS50943">
    <property type="entry name" value="HTH_CROC1"/>
    <property type="match status" value="1"/>
</dbReference>
<dbReference type="Pfam" id="PF01381">
    <property type="entry name" value="HTH_3"/>
    <property type="match status" value="1"/>
</dbReference>
<feature type="transmembrane region" description="Helical" evidence="2">
    <location>
        <begin position="144"/>
        <end position="166"/>
    </location>
</feature>
<sequence length="200" mass="22917">MLAEILKEKRHELKLTQQEVADELNVTRQTVSSWEVGKSIPDIYSLIHLSELYDISLDYMLKGDTQVSEKLKKDTIELKFLRFFSKSTLIIMCVALMVMIPFSAIILLGIFAYLTIIKKKKIKIITHTKEEKVMGKRTSNAIKSITDSTSIIGAVSLFYVVISIILGNDSLIVDERNRYMIIVLFVGMSIGRYIRYKRDS</sequence>
<evidence type="ECO:0000256" key="1">
    <source>
        <dbReference type="ARBA" id="ARBA00023125"/>
    </source>
</evidence>
<dbReference type="Gene3D" id="1.10.260.40">
    <property type="entry name" value="lambda repressor-like DNA-binding domains"/>
    <property type="match status" value="1"/>
</dbReference>
<keyword evidence="2" id="KW-0812">Transmembrane</keyword>
<feature type="transmembrane region" description="Helical" evidence="2">
    <location>
        <begin position="89"/>
        <end position="114"/>
    </location>
</feature>
<evidence type="ECO:0000256" key="2">
    <source>
        <dbReference type="SAM" id="Phobius"/>
    </source>
</evidence>
<dbReference type="CDD" id="cd00093">
    <property type="entry name" value="HTH_XRE"/>
    <property type="match status" value="1"/>
</dbReference>
<dbReference type="PANTHER" id="PTHR46558">
    <property type="entry name" value="TRACRIPTIONAL REGULATORY PROTEIN-RELATED-RELATED"/>
    <property type="match status" value="1"/>
</dbReference>
<dbReference type="OrthoDB" id="4427456at2"/>
<proteinExistence type="predicted"/>
<keyword evidence="5" id="KW-1185">Reference proteome</keyword>
<evidence type="ECO:0000259" key="3">
    <source>
        <dbReference type="PROSITE" id="PS50943"/>
    </source>
</evidence>
<evidence type="ECO:0000313" key="4">
    <source>
        <dbReference type="EMBL" id="RST93099.1"/>
    </source>
</evidence>
<accession>A0A429ZHF0</accession>
<dbReference type="SMART" id="SM00530">
    <property type="entry name" value="HTH_XRE"/>
    <property type="match status" value="1"/>
</dbReference>
<name>A0A429ZHF0_9ENTE</name>